<name>A0A9N9IW11_9GLOM</name>
<protein>
    <submittedName>
        <fullName evidence="2">10305_t:CDS:1</fullName>
    </submittedName>
</protein>
<dbReference type="OrthoDB" id="2447950at2759"/>
<sequence>KNHPNYNRFREYLEQRAETDTDYSQNQEVKNNIESEQIKYIVKQNDEEITIDDDLSSDDFNFPTEKQAFKQALEKNYIKKCGFITDADAAIKKIRNHNMNLMQQYQATIDKYEQQIREFSLYLLISGDKKIWLSRKNNTYKDFYDYFQATGGAKEKNKIFEEYACREALEEANIELKKLIFV</sequence>
<evidence type="ECO:0000313" key="3">
    <source>
        <dbReference type="Proteomes" id="UP000789396"/>
    </source>
</evidence>
<keyword evidence="1" id="KW-0175">Coiled coil</keyword>
<evidence type="ECO:0000313" key="2">
    <source>
        <dbReference type="EMBL" id="CAG8751003.1"/>
    </source>
</evidence>
<proteinExistence type="predicted"/>
<feature type="coiled-coil region" evidence="1">
    <location>
        <begin position="95"/>
        <end position="122"/>
    </location>
</feature>
<organism evidence="2 3">
    <name type="scientific">Racocetra fulgida</name>
    <dbReference type="NCBI Taxonomy" id="60492"/>
    <lineage>
        <taxon>Eukaryota</taxon>
        <taxon>Fungi</taxon>
        <taxon>Fungi incertae sedis</taxon>
        <taxon>Mucoromycota</taxon>
        <taxon>Glomeromycotina</taxon>
        <taxon>Glomeromycetes</taxon>
        <taxon>Diversisporales</taxon>
        <taxon>Gigasporaceae</taxon>
        <taxon>Racocetra</taxon>
    </lineage>
</organism>
<feature type="non-terminal residue" evidence="2">
    <location>
        <position position="1"/>
    </location>
</feature>
<dbReference type="Gene3D" id="3.90.79.10">
    <property type="entry name" value="Nucleoside Triphosphate Pyrophosphohydrolase"/>
    <property type="match status" value="1"/>
</dbReference>
<comment type="caution">
    <text evidence="2">The sequence shown here is derived from an EMBL/GenBank/DDBJ whole genome shotgun (WGS) entry which is preliminary data.</text>
</comment>
<feature type="non-terminal residue" evidence="2">
    <location>
        <position position="182"/>
    </location>
</feature>
<accession>A0A9N9IW11</accession>
<gene>
    <name evidence="2" type="ORF">RFULGI_LOCUS13592</name>
</gene>
<dbReference type="EMBL" id="CAJVPZ010036332">
    <property type="protein sequence ID" value="CAG8751003.1"/>
    <property type="molecule type" value="Genomic_DNA"/>
</dbReference>
<dbReference type="AlphaFoldDB" id="A0A9N9IW11"/>
<dbReference type="Proteomes" id="UP000789396">
    <property type="component" value="Unassembled WGS sequence"/>
</dbReference>
<dbReference type="SUPFAM" id="SSF55811">
    <property type="entry name" value="Nudix"/>
    <property type="match status" value="1"/>
</dbReference>
<keyword evidence="3" id="KW-1185">Reference proteome</keyword>
<dbReference type="InterPro" id="IPR015797">
    <property type="entry name" value="NUDIX_hydrolase-like_dom_sf"/>
</dbReference>
<evidence type="ECO:0000256" key="1">
    <source>
        <dbReference type="SAM" id="Coils"/>
    </source>
</evidence>
<reference evidence="2" key="1">
    <citation type="submission" date="2021-06" db="EMBL/GenBank/DDBJ databases">
        <authorList>
            <person name="Kallberg Y."/>
            <person name="Tangrot J."/>
            <person name="Rosling A."/>
        </authorList>
    </citation>
    <scope>NUCLEOTIDE SEQUENCE</scope>
    <source>
        <strain evidence="2">IN212</strain>
    </source>
</reference>